<proteinExistence type="predicted"/>
<evidence type="ECO:0000313" key="1">
    <source>
        <dbReference type="EMBL" id="NIA54847.1"/>
    </source>
</evidence>
<dbReference type="RefSeq" id="WP_166859794.1">
    <property type="nucleotide sequence ID" value="NZ_JAAQOM010000008.1"/>
</dbReference>
<comment type="caution">
    <text evidence="1">The sequence shown here is derived from an EMBL/GenBank/DDBJ whole genome shotgun (WGS) entry which is preliminary data.</text>
</comment>
<evidence type="ECO:0000313" key="2">
    <source>
        <dbReference type="Proteomes" id="UP000716322"/>
    </source>
</evidence>
<name>A0ABX0PBV4_9BURK</name>
<dbReference type="Pfam" id="PF13591">
    <property type="entry name" value="MerR_2"/>
    <property type="match status" value="1"/>
</dbReference>
<sequence>MHDDILTGVLLEDVALTLDELARACNVEPDWVVRHVHAGVLGGETSVQVTSWRFRSGDLVRARRLLSVERDFDANEDLAALVVDLGDEIRRLRARLRVLGIDAGIG</sequence>
<reference evidence="1 2" key="1">
    <citation type="submission" date="2020-03" db="EMBL/GenBank/DDBJ databases">
        <title>Genome sequence of strain Massilia sp. TW-1.</title>
        <authorList>
            <person name="Chaudhary D.K."/>
        </authorList>
    </citation>
    <scope>NUCLEOTIDE SEQUENCE [LARGE SCALE GENOMIC DNA]</scope>
    <source>
        <strain evidence="1 2">TW-1</strain>
    </source>
</reference>
<accession>A0ABX0PBV4</accession>
<dbReference type="Gene3D" id="1.10.1660.10">
    <property type="match status" value="1"/>
</dbReference>
<protein>
    <submittedName>
        <fullName evidence="1">MerR family transcriptional regulator</fullName>
    </submittedName>
</protein>
<dbReference type="Proteomes" id="UP000716322">
    <property type="component" value="Unassembled WGS sequence"/>
</dbReference>
<organism evidence="1 2">
    <name type="scientific">Telluria antibiotica</name>
    <dbReference type="NCBI Taxonomy" id="2717319"/>
    <lineage>
        <taxon>Bacteria</taxon>
        <taxon>Pseudomonadati</taxon>
        <taxon>Pseudomonadota</taxon>
        <taxon>Betaproteobacteria</taxon>
        <taxon>Burkholderiales</taxon>
        <taxon>Oxalobacteraceae</taxon>
        <taxon>Telluria group</taxon>
        <taxon>Telluria</taxon>
    </lineage>
</organism>
<keyword evidence="2" id="KW-1185">Reference proteome</keyword>
<dbReference type="EMBL" id="JAAQOM010000008">
    <property type="protein sequence ID" value="NIA54847.1"/>
    <property type="molecule type" value="Genomic_DNA"/>
</dbReference>
<gene>
    <name evidence="1" type="ORF">HAV22_14510</name>
</gene>